<gene>
    <name evidence="3" type="ORF">TVAG_248820</name>
</gene>
<organism evidence="3 4">
    <name type="scientific">Trichomonas vaginalis (strain ATCC PRA-98 / G3)</name>
    <dbReference type="NCBI Taxonomy" id="412133"/>
    <lineage>
        <taxon>Eukaryota</taxon>
        <taxon>Metamonada</taxon>
        <taxon>Parabasalia</taxon>
        <taxon>Trichomonadida</taxon>
        <taxon>Trichomonadidae</taxon>
        <taxon>Trichomonas</taxon>
    </lineage>
</organism>
<evidence type="ECO:0000256" key="2">
    <source>
        <dbReference type="SAM" id="MobiDB-lite"/>
    </source>
</evidence>
<sequence length="350" mass="41130">MFKSGYQDYANNIDKYLADKSFFNKFKLAEVCKIMDHMHVTIDQAVSLLEQAKRKLKPVEVFEMIQHWKINFGWDANKAAKISLLLSDCLQSRFYNDYIKYFMKKIMEFYDESIKDAKRVQKKNKKISKELEDVNDKFEKLTKKTKLDANQLEAYDQILHAHVQMIKDIKSELDYMKDRDSKMKSIVENKDLELNSLKSYFNSSRELFVFDAPAEEDAPEEDSLITLLELSPSKRQIKMPPIPPTPKKDSPPRENDQLAPLPRPKSMGLFRNQMQQRFNSLSIPRLKYDEEMEPKIRAKLTNDIMRLNTELVKMTSELVNCRDTIDKQNGEIQELRSKLKEYEAAKQASN</sequence>
<feature type="compositionally biased region" description="Basic and acidic residues" evidence="2">
    <location>
        <begin position="246"/>
        <end position="256"/>
    </location>
</feature>
<evidence type="ECO:0000256" key="1">
    <source>
        <dbReference type="SAM" id="Coils"/>
    </source>
</evidence>
<name>A2DC86_TRIV3</name>
<accession>A2DC86</accession>
<keyword evidence="4" id="KW-1185">Reference proteome</keyword>
<dbReference type="SMR" id="A2DC86"/>
<dbReference type="KEGG" id="tva:5467402"/>
<keyword evidence="1" id="KW-0175">Coiled coil</keyword>
<reference evidence="3" key="1">
    <citation type="submission" date="2006-10" db="EMBL/GenBank/DDBJ databases">
        <authorList>
            <person name="Amadeo P."/>
            <person name="Zhao Q."/>
            <person name="Wortman J."/>
            <person name="Fraser-Liggett C."/>
            <person name="Carlton J."/>
        </authorList>
    </citation>
    <scope>NUCLEOTIDE SEQUENCE</scope>
    <source>
        <strain evidence="3">G3</strain>
    </source>
</reference>
<dbReference type="EMBL" id="DS113187">
    <property type="protein sequence ID" value="EAY21823.1"/>
    <property type="molecule type" value="Genomic_DNA"/>
</dbReference>
<dbReference type="AlphaFoldDB" id="A2DC86"/>
<dbReference type="InParanoid" id="A2DC86"/>
<reference evidence="3" key="2">
    <citation type="journal article" date="2007" name="Science">
        <title>Draft genome sequence of the sexually transmitted pathogen Trichomonas vaginalis.</title>
        <authorList>
            <person name="Carlton J.M."/>
            <person name="Hirt R.P."/>
            <person name="Silva J.C."/>
            <person name="Delcher A.L."/>
            <person name="Schatz M."/>
            <person name="Zhao Q."/>
            <person name="Wortman J.R."/>
            <person name="Bidwell S.L."/>
            <person name="Alsmark U.C.M."/>
            <person name="Besteiro S."/>
            <person name="Sicheritz-Ponten T."/>
            <person name="Noel C.J."/>
            <person name="Dacks J.B."/>
            <person name="Foster P.G."/>
            <person name="Simillion C."/>
            <person name="Van de Peer Y."/>
            <person name="Miranda-Saavedra D."/>
            <person name="Barton G.J."/>
            <person name="Westrop G.D."/>
            <person name="Mueller S."/>
            <person name="Dessi D."/>
            <person name="Fiori P.L."/>
            <person name="Ren Q."/>
            <person name="Paulsen I."/>
            <person name="Zhang H."/>
            <person name="Bastida-Corcuera F.D."/>
            <person name="Simoes-Barbosa A."/>
            <person name="Brown M.T."/>
            <person name="Hayes R.D."/>
            <person name="Mukherjee M."/>
            <person name="Okumura C.Y."/>
            <person name="Schneider R."/>
            <person name="Smith A.J."/>
            <person name="Vanacova S."/>
            <person name="Villalvazo M."/>
            <person name="Haas B.J."/>
            <person name="Pertea M."/>
            <person name="Feldblyum T.V."/>
            <person name="Utterback T.R."/>
            <person name="Shu C.L."/>
            <person name="Osoegawa K."/>
            <person name="de Jong P.J."/>
            <person name="Hrdy I."/>
            <person name="Horvathova L."/>
            <person name="Zubacova Z."/>
            <person name="Dolezal P."/>
            <person name="Malik S.B."/>
            <person name="Logsdon J.M. Jr."/>
            <person name="Henze K."/>
            <person name="Gupta A."/>
            <person name="Wang C.C."/>
            <person name="Dunne R.L."/>
            <person name="Upcroft J.A."/>
            <person name="Upcroft P."/>
            <person name="White O."/>
            <person name="Salzberg S.L."/>
            <person name="Tang P."/>
            <person name="Chiu C.-H."/>
            <person name="Lee Y.-S."/>
            <person name="Embley T.M."/>
            <person name="Coombs G.H."/>
            <person name="Mottram J.C."/>
            <person name="Tachezy J."/>
            <person name="Fraser-Liggett C.M."/>
            <person name="Johnson P.J."/>
        </authorList>
    </citation>
    <scope>NUCLEOTIDE SEQUENCE [LARGE SCALE GENOMIC DNA]</scope>
    <source>
        <strain evidence="3">G3</strain>
    </source>
</reference>
<dbReference type="Proteomes" id="UP000001542">
    <property type="component" value="Unassembled WGS sequence"/>
</dbReference>
<dbReference type="RefSeq" id="XP_001582809.1">
    <property type="nucleotide sequence ID" value="XM_001582759.1"/>
</dbReference>
<evidence type="ECO:0000313" key="3">
    <source>
        <dbReference type="EMBL" id="EAY21823.1"/>
    </source>
</evidence>
<protein>
    <submittedName>
        <fullName evidence="3">Uncharacterized protein</fullName>
    </submittedName>
</protein>
<feature type="coiled-coil region" evidence="1">
    <location>
        <begin position="110"/>
        <end position="144"/>
    </location>
</feature>
<proteinExistence type="predicted"/>
<feature type="region of interest" description="Disordered" evidence="2">
    <location>
        <begin position="235"/>
        <end position="266"/>
    </location>
</feature>
<dbReference type="VEuPathDB" id="TrichDB:TVAGG3_0958070"/>
<feature type="coiled-coil region" evidence="1">
    <location>
        <begin position="297"/>
        <end position="345"/>
    </location>
</feature>
<evidence type="ECO:0000313" key="4">
    <source>
        <dbReference type="Proteomes" id="UP000001542"/>
    </source>
</evidence>
<dbReference type="VEuPathDB" id="TrichDB:TVAG_248820"/>